<dbReference type="EMBL" id="LDTE01000071">
    <property type="protein sequence ID" value="KTT98221.1"/>
    <property type="molecule type" value="Genomic_DNA"/>
</dbReference>
<reference evidence="1 2" key="1">
    <citation type="journal article" date="2016" name="Front. Microbiol.">
        <title>Genomic Resource of Rice Seed Associated Bacteria.</title>
        <authorList>
            <person name="Midha S."/>
            <person name="Bansal K."/>
            <person name="Sharma S."/>
            <person name="Kumar N."/>
            <person name="Patil P.P."/>
            <person name="Chaudhry V."/>
            <person name="Patil P.B."/>
        </authorList>
    </citation>
    <scope>NUCLEOTIDE SEQUENCE [LARGE SCALE GENOMIC DNA]</scope>
    <source>
        <strain evidence="1 2">SB4</strain>
    </source>
</reference>
<comment type="caution">
    <text evidence="1">The sequence shown here is derived from an EMBL/GenBank/DDBJ whole genome shotgun (WGS) entry which is preliminary data.</text>
</comment>
<organism evidence="1 2">
    <name type="scientific">Sphingomonas sanguinis</name>
    <dbReference type="NCBI Taxonomy" id="33051"/>
    <lineage>
        <taxon>Bacteria</taxon>
        <taxon>Pseudomonadati</taxon>
        <taxon>Pseudomonadota</taxon>
        <taxon>Alphaproteobacteria</taxon>
        <taxon>Sphingomonadales</taxon>
        <taxon>Sphingomonadaceae</taxon>
        <taxon>Sphingomonas</taxon>
    </lineage>
</organism>
<protein>
    <submittedName>
        <fullName evidence="1">Uncharacterized protein</fullName>
    </submittedName>
</protein>
<sequence>MLKWSELKRAGDTVLAVWPYYRPLHERWFMQELIERGLLPPLWRDRMIPGDNDSVRSDHYPDRETAIAAALALNPILREEFAARPLEAAFKQSLELKIDKAVQAKQRLLEEEGLMLREAHRRHAEDERPDAASLKIAPESERYRQDLAEQLAEMPYLRVAKVGRSNSHWTYSLVFLGHEGVWSKPYRAGEKAALTAERAKIANGFDLSATAHWGKTKARIRQILLPRANQLLQLVSVQRLLAEALARGEHVLVSNGIVFWYEPEGGIGWQVKATSSTRDSEAATIWKEGTILSTNHGRLVVLPYIKENGEQVRGHTKNGPNDGRALPRHPDNYVEIPFSLYDGDLMIGLFGELPYE</sequence>
<evidence type="ECO:0000313" key="2">
    <source>
        <dbReference type="Proteomes" id="UP000074072"/>
    </source>
</evidence>
<dbReference type="PATRIC" id="fig|33051.4.peg.3178"/>
<name>A0A147IS82_9SPHN</name>
<proteinExistence type="predicted"/>
<dbReference type="OrthoDB" id="6115334at2"/>
<accession>A0A147IS82</accession>
<evidence type="ECO:0000313" key="1">
    <source>
        <dbReference type="EMBL" id="KTT98221.1"/>
    </source>
</evidence>
<dbReference type="AlphaFoldDB" id="A0A147IS82"/>
<dbReference type="RefSeq" id="WP_058752709.1">
    <property type="nucleotide sequence ID" value="NZ_LDTE01000071.1"/>
</dbReference>
<dbReference type="Proteomes" id="UP000074072">
    <property type="component" value="Unassembled WGS sequence"/>
</dbReference>
<gene>
    <name evidence="1" type="ORF">SB4_11775</name>
</gene>